<name>A0A517NQY9_9BACT</name>
<comment type="similarity">
    <text evidence="2">Belongs to the MscS (TC 1.A.23) family.</text>
</comment>
<feature type="transmembrane region" description="Helical" evidence="9">
    <location>
        <begin position="653"/>
        <end position="674"/>
    </location>
</feature>
<dbReference type="InterPro" id="IPR025692">
    <property type="entry name" value="MscS_IM_dom1"/>
</dbReference>
<dbReference type="Pfam" id="PF12795">
    <property type="entry name" value="MscS_porin"/>
    <property type="match status" value="1"/>
</dbReference>
<evidence type="ECO:0000259" key="12">
    <source>
        <dbReference type="Pfam" id="PF12795"/>
    </source>
</evidence>
<accession>A0A517NQY9</accession>
<evidence type="ECO:0000256" key="3">
    <source>
        <dbReference type="ARBA" id="ARBA00022475"/>
    </source>
</evidence>
<keyword evidence="5 9" id="KW-1133">Transmembrane helix</keyword>
<evidence type="ECO:0000256" key="1">
    <source>
        <dbReference type="ARBA" id="ARBA00004651"/>
    </source>
</evidence>
<gene>
    <name evidence="14" type="primary">mscK</name>
    <name evidence="14" type="ORF">K239x_14840</name>
</gene>
<dbReference type="Pfam" id="PF00924">
    <property type="entry name" value="MS_channel_2nd"/>
    <property type="match status" value="1"/>
</dbReference>
<feature type="domain" description="Mechanosensitive ion channel MscS porin" evidence="12">
    <location>
        <begin position="115"/>
        <end position="344"/>
    </location>
</feature>
<dbReference type="InterPro" id="IPR011066">
    <property type="entry name" value="MscS_channel_C_sf"/>
</dbReference>
<organism evidence="14 15">
    <name type="scientific">Stieleria marina</name>
    <dbReference type="NCBI Taxonomy" id="1930275"/>
    <lineage>
        <taxon>Bacteria</taxon>
        <taxon>Pseudomonadati</taxon>
        <taxon>Planctomycetota</taxon>
        <taxon>Planctomycetia</taxon>
        <taxon>Pirellulales</taxon>
        <taxon>Pirellulaceae</taxon>
        <taxon>Stieleria</taxon>
    </lineage>
</organism>
<evidence type="ECO:0000256" key="5">
    <source>
        <dbReference type="ARBA" id="ARBA00022989"/>
    </source>
</evidence>
<feature type="transmembrane region" description="Helical" evidence="9">
    <location>
        <begin position="815"/>
        <end position="834"/>
    </location>
</feature>
<dbReference type="InterPro" id="IPR049278">
    <property type="entry name" value="MS_channel_C"/>
</dbReference>
<dbReference type="AlphaFoldDB" id="A0A517NQY9"/>
<dbReference type="Proteomes" id="UP000319817">
    <property type="component" value="Chromosome"/>
</dbReference>
<feature type="transmembrane region" description="Helical" evidence="9">
    <location>
        <begin position="778"/>
        <end position="803"/>
    </location>
</feature>
<dbReference type="GO" id="GO:0005886">
    <property type="term" value="C:plasma membrane"/>
    <property type="evidence" value="ECO:0007669"/>
    <property type="project" value="UniProtKB-SubCell"/>
</dbReference>
<keyword evidence="15" id="KW-1185">Reference proteome</keyword>
<dbReference type="Pfam" id="PF12794">
    <property type="entry name" value="MscS_TM"/>
    <property type="match status" value="1"/>
</dbReference>
<feature type="compositionally biased region" description="Basic and acidic residues" evidence="8">
    <location>
        <begin position="69"/>
        <end position="85"/>
    </location>
</feature>
<dbReference type="PANTHER" id="PTHR30347">
    <property type="entry name" value="POTASSIUM CHANNEL RELATED"/>
    <property type="match status" value="1"/>
</dbReference>
<evidence type="ECO:0000256" key="2">
    <source>
        <dbReference type="ARBA" id="ARBA00008017"/>
    </source>
</evidence>
<feature type="domain" description="Mechanosensitive ion channel inner membrane" evidence="11">
    <location>
        <begin position="583"/>
        <end position="916"/>
    </location>
</feature>
<keyword evidence="6 9" id="KW-0472">Membrane</keyword>
<keyword evidence="7" id="KW-0175">Coiled coil</keyword>
<dbReference type="InterPro" id="IPR023408">
    <property type="entry name" value="MscS_beta-dom_sf"/>
</dbReference>
<proteinExistence type="inferred from homology"/>
<sequence>MSAQITVPNLTEFRRVSPFRCVGVPGASELAADSRLAIAALLVFFSALPLGSNPANGQVLAPFLNSPQRESDESTESKLDAKPKAEAATSGEDDKPVVAAPADTGAVFKTLASRVEQSQLSDEDKAATLATIAQGESQLAEIQTQQKLVDERTDTLSIVPQRAKKLTEKLSELTKFKPALPEDQTLPNLEVQLANADAELVIAKKAASDAETAMARATGRHREIETELPALQEKLTTLTVKDEASDAEKAASLLAQAKRAETQVAVKLVTARIAALNAEAALLAAEVAANMPQLRRDVAVRQSENLQAQNDLIKTAVEKKRAVEAAKRVESANEQLATLHPALQPIGEKNKKLAKDSQTLAKDIEAVRLLLEERTLKLEQLESSLKQAETRVDTVGLTDAVGAMLRNLKQGLPSAGEFHLRAAERQTLINDTQYELFELTDLRNKRLELMVDQIFATANPPMSLQQRADLSGEAKELLQQQRADFLDPAIRTQTNYFNALVSLSTVEQQILKTVESIRLYVDERVLWVRSTKPLTSQLSQWFQNREPEASQLMPSSDEGWFLHSAAWDGAWQRLFDEVKRRFFLWLASVVALIALLRLRVSLRKEIADLGHQVSQAGYTRFGPTMKTILLTVLTAAPLFLIFAFLSWRLHAVAGGITGMNALSRAAFAFALGYFPAEILRQICRPKGLAESHFALPSNKVAIVRRNMRLILFIVIPLLTAASFLDTSGLAFGRDTLTRCFFIAAMIALALIVARLFNPQHGVFSQFIRSRPTGWAARLVFVWYPLLIGLPVALAILALVGYYFTSQQLGWRLYRSTVALSILSVVSLLVLRWAMLRRRQLKIDELRQRRAAAAESAANSDAPPELLDENSIDLSSQVQQTRQILQTAMIVFGLAWLWVVWKDVVPALGLFDRWPLWESTKTISEIVPTDDGGSITRTRDVPEKITIADVGFSLLSFGLMIVAIRDLPGLLDFAVLRRLPFDRSTRYAITSLTTYLIAMLGLIVCCYGIGLRWNQIQWMATALTFGLAFGLQEMFANFIAGIIILFEQPIRVGDVVEIDGVTGVVSRIRIRATTITSWDRKDYIVPNKEFITGKLLNWTRSDEIARLTLEVGIAYGANTNLARDLLLKAANDHTEVLSEPPPIASFEQFGDNSLNYKLRVYIKSYEKRFHVSHDLHTAVNDLFAEAKIEISFPQRDLHLRTVPEPMLKQIVEHAASVAKPDVAKD</sequence>
<dbReference type="SUPFAM" id="SSF50182">
    <property type="entry name" value="Sm-like ribonucleoproteins"/>
    <property type="match status" value="1"/>
</dbReference>
<feature type="transmembrane region" description="Helical" evidence="9">
    <location>
        <begin position="735"/>
        <end position="757"/>
    </location>
</feature>
<keyword evidence="4 9" id="KW-0812">Transmembrane</keyword>
<feature type="transmembrane region" description="Helical" evidence="9">
    <location>
        <begin position="1015"/>
        <end position="1045"/>
    </location>
</feature>
<evidence type="ECO:0000313" key="14">
    <source>
        <dbReference type="EMBL" id="QDT09538.1"/>
    </source>
</evidence>
<dbReference type="GO" id="GO:0008381">
    <property type="term" value="F:mechanosensitive monoatomic ion channel activity"/>
    <property type="evidence" value="ECO:0007669"/>
    <property type="project" value="UniProtKB-ARBA"/>
</dbReference>
<evidence type="ECO:0000259" key="13">
    <source>
        <dbReference type="Pfam" id="PF21082"/>
    </source>
</evidence>
<dbReference type="Gene3D" id="2.30.30.60">
    <property type="match status" value="1"/>
</dbReference>
<evidence type="ECO:0000256" key="9">
    <source>
        <dbReference type="SAM" id="Phobius"/>
    </source>
</evidence>
<comment type="subcellular location">
    <subcellularLocation>
        <location evidence="1">Cell membrane</location>
        <topology evidence="1">Multi-pass membrane protein</topology>
    </subcellularLocation>
</comment>
<feature type="transmembrane region" description="Helical" evidence="9">
    <location>
        <begin position="582"/>
        <end position="600"/>
    </location>
</feature>
<feature type="transmembrane region" description="Helical" evidence="9">
    <location>
        <begin position="986"/>
        <end position="1009"/>
    </location>
</feature>
<dbReference type="InterPro" id="IPR006685">
    <property type="entry name" value="MscS_channel_2nd"/>
</dbReference>
<feature type="transmembrane region" description="Helical" evidence="9">
    <location>
        <begin position="951"/>
        <end position="974"/>
    </location>
</feature>
<feature type="transmembrane region" description="Helical" evidence="9">
    <location>
        <begin position="709"/>
        <end position="729"/>
    </location>
</feature>
<protein>
    <submittedName>
        <fullName evidence="14">Mechanosensitive channel MscK</fullName>
    </submittedName>
</protein>
<feature type="domain" description="Mechanosensitive ion channel MscS" evidence="10">
    <location>
        <begin position="1033"/>
        <end position="1099"/>
    </location>
</feature>
<evidence type="ECO:0000256" key="8">
    <source>
        <dbReference type="SAM" id="MobiDB-lite"/>
    </source>
</evidence>
<feature type="coiled-coil region" evidence="7">
    <location>
        <begin position="371"/>
        <end position="398"/>
    </location>
</feature>
<evidence type="ECO:0000256" key="7">
    <source>
        <dbReference type="SAM" id="Coils"/>
    </source>
</evidence>
<dbReference type="InterPro" id="IPR010920">
    <property type="entry name" value="LSM_dom_sf"/>
</dbReference>
<evidence type="ECO:0000256" key="4">
    <source>
        <dbReference type="ARBA" id="ARBA00022692"/>
    </source>
</evidence>
<dbReference type="Gene3D" id="1.10.287.1260">
    <property type="match status" value="1"/>
</dbReference>
<feature type="transmembrane region" description="Helical" evidence="9">
    <location>
        <begin position="628"/>
        <end position="647"/>
    </location>
</feature>
<dbReference type="EMBL" id="CP036526">
    <property type="protein sequence ID" value="QDT09538.1"/>
    <property type="molecule type" value="Genomic_DNA"/>
</dbReference>
<dbReference type="Gene3D" id="3.30.70.100">
    <property type="match status" value="1"/>
</dbReference>
<dbReference type="InterPro" id="IPR024393">
    <property type="entry name" value="MscS_porin"/>
</dbReference>
<dbReference type="Pfam" id="PF21082">
    <property type="entry name" value="MS_channel_3rd"/>
    <property type="match status" value="1"/>
</dbReference>
<evidence type="ECO:0000259" key="11">
    <source>
        <dbReference type="Pfam" id="PF12794"/>
    </source>
</evidence>
<keyword evidence="3" id="KW-1003">Cell membrane</keyword>
<reference evidence="14 15" key="1">
    <citation type="submission" date="2019-02" db="EMBL/GenBank/DDBJ databases">
        <title>Deep-cultivation of Planctomycetes and their phenomic and genomic characterization uncovers novel biology.</title>
        <authorList>
            <person name="Wiegand S."/>
            <person name="Jogler M."/>
            <person name="Boedeker C."/>
            <person name="Pinto D."/>
            <person name="Vollmers J."/>
            <person name="Rivas-Marin E."/>
            <person name="Kohn T."/>
            <person name="Peeters S.H."/>
            <person name="Heuer A."/>
            <person name="Rast P."/>
            <person name="Oberbeckmann S."/>
            <person name="Bunk B."/>
            <person name="Jeske O."/>
            <person name="Meyerdierks A."/>
            <person name="Storesund J.E."/>
            <person name="Kallscheuer N."/>
            <person name="Luecker S."/>
            <person name="Lage O.M."/>
            <person name="Pohl T."/>
            <person name="Merkel B.J."/>
            <person name="Hornburger P."/>
            <person name="Mueller R.-W."/>
            <person name="Bruemmer F."/>
            <person name="Labrenz M."/>
            <person name="Spormann A.M."/>
            <person name="Op den Camp H."/>
            <person name="Overmann J."/>
            <person name="Amann R."/>
            <person name="Jetten M.S.M."/>
            <person name="Mascher T."/>
            <person name="Medema M.H."/>
            <person name="Devos D.P."/>
            <person name="Kaster A.-K."/>
            <person name="Ovreas L."/>
            <person name="Rohde M."/>
            <person name="Galperin M.Y."/>
            <person name="Jogler C."/>
        </authorList>
    </citation>
    <scope>NUCLEOTIDE SEQUENCE [LARGE SCALE GENOMIC DNA]</scope>
    <source>
        <strain evidence="14 15">K23_9</strain>
    </source>
</reference>
<dbReference type="InterPro" id="IPR052702">
    <property type="entry name" value="MscS-like_channel"/>
</dbReference>
<dbReference type="PANTHER" id="PTHR30347:SF1">
    <property type="entry name" value="MECHANOSENSITIVE CHANNEL MSCK"/>
    <property type="match status" value="1"/>
</dbReference>
<feature type="region of interest" description="Disordered" evidence="8">
    <location>
        <begin position="66"/>
        <end position="98"/>
    </location>
</feature>
<evidence type="ECO:0000313" key="15">
    <source>
        <dbReference type="Proteomes" id="UP000319817"/>
    </source>
</evidence>
<evidence type="ECO:0000256" key="6">
    <source>
        <dbReference type="ARBA" id="ARBA00023136"/>
    </source>
</evidence>
<feature type="domain" description="Mechanosensitive ion channel MscS C-terminal" evidence="13">
    <location>
        <begin position="1107"/>
        <end position="1189"/>
    </location>
</feature>
<dbReference type="SUPFAM" id="SSF82689">
    <property type="entry name" value="Mechanosensitive channel protein MscS (YggB), C-terminal domain"/>
    <property type="match status" value="1"/>
</dbReference>
<evidence type="ECO:0000259" key="10">
    <source>
        <dbReference type="Pfam" id="PF00924"/>
    </source>
</evidence>